<dbReference type="InterPro" id="IPR000626">
    <property type="entry name" value="Ubiquitin-like_dom"/>
</dbReference>
<dbReference type="AlphaFoldDB" id="A0A8S3YWW9"/>
<dbReference type="InterPro" id="IPR042788">
    <property type="entry name" value="ANKUB1"/>
</dbReference>
<protein>
    <recommendedName>
        <fullName evidence="1">Ubiquitin-like domain-containing protein</fullName>
    </recommendedName>
</protein>
<proteinExistence type="predicted"/>
<dbReference type="InterPro" id="IPR029071">
    <property type="entry name" value="Ubiquitin-like_domsf"/>
</dbReference>
<dbReference type="SUPFAM" id="SSF48403">
    <property type="entry name" value="Ankyrin repeat"/>
    <property type="match status" value="1"/>
</dbReference>
<dbReference type="Gene3D" id="3.10.20.90">
    <property type="entry name" value="Phosphatidylinositol 3-kinase Catalytic Subunit, Chain A, domain 1"/>
    <property type="match status" value="1"/>
</dbReference>
<name>A0A8S3YWW9_9EUPU</name>
<dbReference type="OrthoDB" id="8856820at2759"/>
<sequence>MLIFGVYKRQRIELEVPVEMTVRELKAVVREKLGMSEDVIKRDNKLLVLSYAGGDLEDTWVFSDLGLLPGTTLKIQLKDNIQPVLYIRCSHNQETINVFDDLTLTDGRISLVRSLASARSGLPVGIFRLTTFDHTEMFDHHSLHDYRVDRGQTILLEVWDGWSEFLNLSIMGFTPQVMALLDVDEAVARYQLKVALFVAAHFGHIDLARCVLKQGVGSDEPTGYHPARMWCQKQGHVDSLKCPVHEATLSGQVGVLRLFVNFDITCLKAKDGHGLEPLNLALRHKVKNCASFLLSKQWTRVNVTKDLTLHVATLTKIRKWCERAKERALVKYGPGKSSLKRRRFNTGSLVIHGVVLDGFSKSPMTGRSKTEVLKDKKHPGSTIDPERYFRSVLVAQDARLRQRPRKHPLRWHKSSTSSQVSKSGSRCYAFKTSNNCYTPFHCSGFKKANYIFFSSDLSFGSRRKNRRASKLKSQTVPSETASTDEIFLEEKISMASKKRKKRYRTPSAVSPRINTTRSSMQLPLGSFERSPRPFFYHQGVREDELIEAALRLVARYKGDSSRERAIKSLSLANSFSEMPWLCRVRLALNVTWRSLQRSLPVIQ</sequence>
<comment type="caution">
    <text evidence="2">The sequence shown here is derived from an EMBL/GenBank/DDBJ whole genome shotgun (WGS) entry which is preliminary data.</text>
</comment>
<dbReference type="InterPro" id="IPR036770">
    <property type="entry name" value="Ankyrin_rpt-contain_sf"/>
</dbReference>
<dbReference type="Proteomes" id="UP000678393">
    <property type="component" value="Unassembled WGS sequence"/>
</dbReference>
<dbReference type="PANTHER" id="PTHR46885:SF1">
    <property type="entry name" value="PROTEIN ANKUB1"/>
    <property type="match status" value="1"/>
</dbReference>
<evidence type="ECO:0000313" key="2">
    <source>
        <dbReference type="EMBL" id="CAG5121697.1"/>
    </source>
</evidence>
<evidence type="ECO:0000259" key="1">
    <source>
        <dbReference type="PROSITE" id="PS50053"/>
    </source>
</evidence>
<evidence type="ECO:0000313" key="3">
    <source>
        <dbReference type="Proteomes" id="UP000678393"/>
    </source>
</evidence>
<gene>
    <name evidence="2" type="ORF">CUNI_LOCUS7255</name>
</gene>
<accession>A0A8S3YWW9</accession>
<reference evidence="2" key="1">
    <citation type="submission" date="2021-04" db="EMBL/GenBank/DDBJ databases">
        <authorList>
            <consortium name="Molecular Ecology Group"/>
        </authorList>
    </citation>
    <scope>NUCLEOTIDE SEQUENCE</scope>
</reference>
<feature type="domain" description="Ubiquitin-like" evidence="1">
    <location>
        <begin position="1"/>
        <end position="78"/>
    </location>
</feature>
<dbReference type="PROSITE" id="PS50053">
    <property type="entry name" value="UBIQUITIN_2"/>
    <property type="match status" value="1"/>
</dbReference>
<keyword evidence="3" id="KW-1185">Reference proteome</keyword>
<dbReference type="Gene3D" id="1.25.40.20">
    <property type="entry name" value="Ankyrin repeat-containing domain"/>
    <property type="match status" value="1"/>
</dbReference>
<dbReference type="EMBL" id="CAJHNH020001142">
    <property type="protein sequence ID" value="CAG5121697.1"/>
    <property type="molecule type" value="Genomic_DNA"/>
</dbReference>
<organism evidence="2 3">
    <name type="scientific">Candidula unifasciata</name>
    <dbReference type="NCBI Taxonomy" id="100452"/>
    <lineage>
        <taxon>Eukaryota</taxon>
        <taxon>Metazoa</taxon>
        <taxon>Spiralia</taxon>
        <taxon>Lophotrochozoa</taxon>
        <taxon>Mollusca</taxon>
        <taxon>Gastropoda</taxon>
        <taxon>Heterobranchia</taxon>
        <taxon>Euthyneura</taxon>
        <taxon>Panpulmonata</taxon>
        <taxon>Eupulmonata</taxon>
        <taxon>Stylommatophora</taxon>
        <taxon>Helicina</taxon>
        <taxon>Helicoidea</taxon>
        <taxon>Geomitridae</taxon>
        <taxon>Candidula</taxon>
    </lineage>
</organism>
<dbReference type="PANTHER" id="PTHR46885">
    <property type="entry name" value="PROTEIN ANKUB1"/>
    <property type="match status" value="1"/>
</dbReference>
<dbReference type="SUPFAM" id="SSF54236">
    <property type="entry name" value="Ubiquitin-like"/>
    <property type="match status" value="1"/>
</dbReference>